<comment type="subcellular location">
    <subcellularLocation>
        <location evidence="3">Nucleus</location>
    </subcellularLocation>
</comment>
<feature type="compositionally biased region" description="Low complexity" evidence="21">
    <location>
        <begin position="1"/>
        <end position="14"/>
    </location>
</feature>
<dbReference type="SUPFAM" id="SSF54768">
    <property type="entry name" value="dsRNA-binding domain-like"/>
    <property type="match status" value="2"/>
</dbReference>
<dbReference type="CDD" id="cd18802">
    <property type="entry name" value="SF2_C_dicer"/>
    <property type="match status" value="1"/>
</dbReference>
<dbReference type="FunFam" id="3.30.160.380:FF:000001">
    <property type="entry name" value="Endoribonuclease dicer-like 1"/>
    <property type="match status" value="1"/>
</dbReference>
<feature type="domain" description="Helicase C-terminal" evidence="26">
    <location>
        <begin position="469"/>
        <end position="633"/>
    </location>
</feature>
<dbReference type="InterPro" id="IPR014001">
    <property type="entry name" value="Helicase_ATP-bd"/>
</dbReference>
<dbReference type="InterPro" id="IPR005034">
    <property type="entry name" value="Dicer_dimerisation"/>
</dbReference>
<evidence type="ECO:0000313" key="28">
    <source>
        <dbReference type="EMBL" id="VAH49494.1"/>
    </source>
</evidence>
<evidence type="ECO:0000259" key="26">
    <source>
        <dbReference type="PROSITE" id="PS51194"/>
    </source>
</evidence>
<dbReference type="PROSITE" id="PS50821">
    <property type="entry name" value="PAZ"/>
    <property type="match status" value="1"/>
</dbReference>
<dbReference type="FunFam" id="3.40.50.300:FF:000420">
    <property type="entry name" value="Endoribonuclease dicer-like 1"/>
    <property type="match status" value="1"/>
</dbReference>
<feature type="compositionally biased region" description="Pro residues" evidence="21">
    <location>
        <begin position="55"/>
        <end position="67"/>
    </location>
</feature>
<dbReference type="Pfam" id="PF14709">
    <property type="entry name" value="DND1_DSRM"/>
    <property type="match status" value="1"/>
</dbReference>
<feature type="domain" description="PAZ" evidence="24">
    <location>
        <begin position="931"/>
        <end position="1041"/>
    </location>
</feature>
<evidence type="ECO:0000256" key="16">
    <source>
        <dbReference type="ARBA" id="ARBA00023211"/>
    </source>
</evidence>
<evidence type="ECO:0000259" key="22">
    <source>
        <dbReference type="PROSITE" id="PS50137"/>
    </source>
</evidence>
<evidence type="ECO:0000256" key="20">
    <source>
        <dbReference type="PROSITE-ProRule" id="PRU00657"/>
    </source>
</evidence>
<dbReference type="EMBL" id="LT934114">
    <property type="protein sequence ID" value="VAH49494.1"/>
    <property type="molecule type" value="Genomic_DNA"/>
</dbReference>
<feature type="domain" description="RNase III" evidence="23">
    <location>
        <begin position="1272"/>
        <end position="1416"/>
    </location>
</feature>
<dbReference type="Pfam" id="PF00270">
    <property type="entry name" value="DEAD"/>
    <property type="match status" value="1"/>
</dbReference>
<dbReference type="FunFam" id="1.10.1520.10:FF:000008">
    <property type="entry name" value="Dicer-like 104"/>
    <property type="match status" value="1"/>
</dbReference>
<dbReference type="Pfam" id="PF00636">
    <property type="entry name" value="Ribonuclease_3"/>
    <property type="match status" value="2"/>
</dbReference>
<dbReference type="SUPFAM" id="SSF101690">
    <property type="entry name" value="PAZ domain"/>
    <property type="match status" value="1"/>
</dbReference>
<evidence type="ECO:0000259" key="27">
    <source>
        <dbReference type="PROSITE" id="PS51327"/>
    </source>
</evidence>
<evidence type="ECO:0000256" key="14">
    <source>
        <dbReference type="ARBA" id="ARBA00022884"/>
    </source>
</evidence>
<evidence type="ECO:0000256" key="2">
    <source>
        <dbReference type="ARBA" id="ARBA00001946"/>
    </source>
</evidence>
<evidence type="ECO:0000256" key="5">
    <source>
        <dbReference type="ARBA" id="ARBA00022722"/>
    </source>
</evidence>
<dbReference type="GO" id="GO:0010267">
    <property type="term" value="P:ta-siRNA processing"/>
    <property type="evidence" value="ECO:0007669"/>
    <property type="project" value="UniProtKB-ARBA"/>
</dbReference>
<dbReference type="PROSITE" id="PS51327">
    <property type="entry name" value="DICER_DSRBF"/>
    <property type="match status" value="1"/>
</dbReference>
<evidence type="ECO:0000256" key="15">
    <source>
        <dbReference type="ARBA" id="ARBA00023158"/>
    </source>
</evidence>
<evidence type="ECO:0000256" key="1">
    <source>
        <dbReference type="ARBA" id="ARBA00001936"/>
    </source>
</evidence>
<evidence type="ECO:0000256" key="11">
    <source>
        <dbReference type="ARBA" id="ARBA00022806"/>
    </source>
</evidence>
<dbReference type="GO" id="GO:0005634">
    <property type="term" value="C:nucleus"/>
    <property type="evidence" value="ECO:0007669"/>
    <property type="project" value="UniProtKB-SubCell"/>
</dbReference>
<feature type="domain" description="DRBM" evidence="22">
    <location>
        <begin position="1633"/>
        <end position="1709"/>
    </location>
</feature>
<comment type="function">
    <text evidence="19">Probably involved in the RNA silencing pathway. May cleave double-stranded RNA to produce short 21-24 nucleotides (nt) RNAs which target the selective destruction of complementary RNAs.</text>
</comment>
<keyword evidence="5" id="KW-0540">Nuclease</keyword>
<organism evidence="28 29">
    <name type="scientific">Triticum turgidum subsp. durum</name>
    <name type="common">Durum wheat</name>
    <name type="synonym">Triticum durum</name>
    <dbReference type="NCBI Taxonomy" id="4567"/>
    <lineage>
        <taxon>Eukaryota</taxon>
        <taxon>Viridiplantae</taxon>
        <taxon>Streptophyta</taxon>
        <taxon>Embryophyta</taxon>
        <taxon>Tracheophyta</taxon>
        <taxon>Spermatophyta</taxon>
        <taxon>Magnoliopsida</taxon>
        <taxon>Liliopsida</taxon>
        <taxon>Poales</taxon>
        <taxon>Poaceae</taxon>
        <taxon>BOP clade</taxon>
        <taxon>Pooideae</taxon>
        <taxon>Triticodae</taxon>
        <taxon>Triticeae</taxon>
        <taxon>Triticinae</taxon>
        <taxon>Triticum</taxon>
    </lineage>
</organism>
<keyword evidence="6" id="KW-0479">Metal-binding</keyword>
<dbReference type="InterPro" id="IPR011545">
    <property type="entry name" value="DEAD/DEAH_box_helicase_dom"/>
</dbReference>
<dbReference type="GO" id="GO:0046872">
    <property type="term" value="F:metal ion binding"/>
    <property type="evidence" value="ECO:0007669"/>
    <property type="project" value="UniProtKB-KW"/>
</dbReference>
<dbReference type="Gene3D" id="1.10.1520.10">
    <property type="entry name" value="Ribonuclease III domain"/>
    <property type="match status" value="2"/>
</dbReference>
<sequence>MTVPSPAASSRAPRAPFPLSTRHDPLGPHFPSLPFITMCAFRISVSPTDSSSSPSSPPLTLQPPPRRPAVAPRGTQERERGEGEGAPLPREASAMGDISTAAASAEEREPQPKDPRTIARKYQLDLCKRALEENIIVYLGTGCGKTHIAVLLIYELGHLIRKPRRDVCIFLAPTVPLVLQQATVIANSTNFRVQSYYGDGKNPRNHEDWETEMGESEVLVMTPQILLHSLRHCFIKMDSIALLIFDECHHAQAHKRHPYAQIMKEFYDNDMVKPPRIFGMTASPVIGKGGSNKLNYTKCINSLEELLHAKVCSVDNAELESVLAFPDMEVYTYVPLSHSNLTVTYNKELDRSKLESERILRESLYDFKDSQKKLKSLGRLHGNLVFCLQELGSFGALQAAKAFLSFDGDVLDRKESDMNDNSTRFKHHYLNKAISVLNCNILDGTHDDSFRLEMLEEPFFSNKIVVLIKILSRYSRLEENMKCIVFVKRITVARAIAHILQNLKGLDLWKCEFLVGRHSGPKNMSRQKMDAIVENFSSGEVNLLIATSVGEEGLDIQTCCLVVRFDLPETVASFIQSRGRARMTNSKYVVLLERGNHSQEKLLNDYIDGEGIMNGEIDLRTSNDVFDHLEEKSYRVEKTGASISTACSVSLLHRYCYNLPKDMFFNPSPAFIYIDDTEGIICRVILPPNAAFRQVDGQPCQSNDEAKRDACLEAYVKLYELGALTDFLLPGSGSGKNRASTTNGSASNSHDDESLREELHEMLIPTILKPSTCKLDSPLNLHFYYIQFFPIPADRHYRIFGLFVINPLPMEAEKLEVDLHLARGRIVKAGMKHLGTISFDEEQMMLARNFQEMFLKVLLDRSEFTVSHVMLLSNSETLQFNSTFYLLLPIKQELYGDIFMIDWPTVKRCLSSPVFKDPTGVSAHGSYLPDESLRLLDNMYSKTDVVGSLIFAPHIKTFFVIDVILNELNARSEYDGATYEDHYKERFGIKLSHPEQPLLHAKQLCNLHNLLHDRLRETTEEGHELMEHFVELPPELCSLKIIGFSKDMRSSLSLLPSLMCRLENLLVAIELKDVMLSSFSEASQISASGILEALTTERCLERISLERFEVLGDAFLKYVVGRHNFLTYEGLDEGQLTSRRSAIVNNSHLYELSIKRNLQVYIRDQHFEPTQFIALGRPCKVVCNADTEVNIHTDSRENCNLRCTKSHHWLHRKTIADAVESLVGAFLVEGGFKAAFAFLRWVGIDVDFKDSSLYRVLDASSINLSLTNHTNVGELEELIGYNFKHKGLILEAFVHPSFNKHSGGCYQKLEFLGDAVLEYLITSYLYSAYPDLKPGQITDLKSLAVSNNSLAYVAVQKGIHKYLIKDSNYLSTAVNKFENYIRLPNSEKDLVEEPACPKVLGDIVESCVAAVLLDSGFNLNYVWTLVLMLLKPVLSFSDMHMNPMREIRELCQCHELELGLPEPMKADGEYHVKVEVNINSQVISSAAANRNSKVARKFAAQETLSKLKNYGYTHKNKSLEEILRDARKKEPELLGYNEEPIKVEADISAEMNNLKIGKERDANISFQNTEISIRGTLRTSSQRTAGNTMFSKDDVSIERNNQLKVAKQNACLPKGTTQKNIRKEYHGDMVNKTAKSFLFEVCAVSYWKPPEFELCKEEGPSHLRRFTYKVTVQIRGPSETLLECYSDAQLQKKAAQEHAAQGALWYLRQHGYLPKDEVCV</sequence>
<evidence type="ECO:0000256" key="21">
    <source>
        <dbReference type="SAM" id="MobiDB-lite"/>
    </source>
</evidence>
<feature type="domain" description="Helicase ATP-binding" evidence="25">
    <location>
        <begin position="126"/>
        <end position="284"/>
    </location>
</feature>
<comment type="similarity">
    <text evidence="18 20">Belongs to the helicase family. Dicer subfamily.</text>
</comment>
<gene>
    <name evidence="28" type="ORF">TRITD_2Bv1G181920</name>
</gene>
<dbReference type="PROSITE" id="PS50137">
    <property type="entry name" value="DS_RBD"/>
    <property type="match status" value="1"/>
</dbReference>
<protein>
    <recommendedName>
        <fullName evidence="30">Dicer-like protein 4</fullName>
    </recommendedName>
</protein>
<dbReference type="PROSITE" id="PS51194">
    <property type="entry name" value="HELICASE_CTER"/>
    <property type="match status" value="1"/>
</dbReference>
<name>A0A9R1PTU1_TRITD</name>
<dbReference type="Gene3D" id="3.30.160.380">
    <property type="entry name" value="Dicer dimerisation domain"/>
    <property type="match status" value="1"/>
</dbReference>
<keyword evidence="10" id="KW-0378">Hydrolase</keyword>
<evidence type="ECO:0000256" key="18">
    <source>
        <dbReference type="ARBA" id="ARBA00035116"/>
    </source>
</evidence>
<evidence type="ECO:0000313" key="29">
    <source>
        <dbReference type="Proteomes" id="UP000324705"/>
    </source>
</evidence>
<dbReference type="SMART" id="SM00487">
    <property type="entry name" value="DEXDc"/>
    <property type="match status" value="1"/>
</dbReference>
<keyword evidence="15" id="KW-0943">RNA-mediated gene silencing</keyword>
<dbReference type="Gene3D" id="3.30.160.20">
    <property type="match status" value="1"/>
</dbReference>
<dbReference type="FunFam" id="3.40.50.300:FF:000705">
    <property type="entry name" value="Endoribonuclease dicer-like protein"/>
    <property type="match status" value="1"/>
</dbReference>
<evidence type="ECO:0000256" key="10">
    <source>
        <dbReference type="ARBA" id="ARBA00022801"/>
    </source>
</evidence>
<evidence type="ECO:0000256" key="13">
    <source>
        <dbReference type="ARBA" id="ARBA00022842"/>
    </source>
</evidence>
<dbReference type="CDD" id="cd18034">
    <property type="entry name" value="DEXHc_dicer"/>
    <property type="match status" value="1"/>
</dbReference>
<feature type="domain" description="Dicer dsRNA-binding fold" evidence="27">
    <location>
        <begin position="648"/>
        <end position="738"/>
    </location>
</feature>
<evidence type="ECO:0000256" key="8">
    <source>
        <dbReference type="ARBA" id="ARBA00022741"/>
    </source>
</evidence>
<dbReference type="PROSITE" id="PS50142">
    <property type="entry name" value="RNASE_3_2"/>
    <property type="match status" value="2"/>
</dbReference>
<dbReference type="PROSITE" id="PS51192">
    <property type="entry name" value="HELICASE_ATP_BIND_1"/>
    <property type="match status" value="1"/>
</dbReference>
<dbReference type="SMART" id="SM00949">
    <property type="entry name" value="PAZ"/>
    <property type="match status" value="1"/>
</dbReference>
<comment type="cofactor">
    <cofactor evidence="2">
        <name>Mg(2+)</name>
        <dbReference type="ChEBI" id="CHEBI:18420"/>
    </cofactor>
</comment>
<dbReference type="SUPFAM" id="SSF52540">
    <property type="entry name" value="P-loop containing nucleoside triphosphate hydrolases"/>
    <property type="match status" value="1"/>
</dbReference>
<keyword evidence="11" id="KW-0347">Helicase</keyword>
<reference evidence="28 29" key="1">
    <citation type="submission" date="2017-09" db="EMBL/GenBank/DDBJ databases">
        <authorList>
            <consortium name="International Durum Wheat Genome Sequencing Consortium (IDWGSC)"/>
            <person name="Milanesi L."/>
        </authorList>
    </citation>
    <scope>NUCLEOTIDE SEQUENCE [LARGE SCALE GENOMIC DNA]</scope>
    <source>
        <strain evidence="29">cv. Svevo</strain>
    </source>
</reference>
<evidence type="ECO:0000256" key="12">
    <source>
        <dbReference type="ARBA" id="ARBA00022840"/>
    </source>
</evidence>
<feature type="region of interest" description="Disordered" evidence="21">
    <location>
        <begin position="45"/>
        <end position="117"/>
    </location>
</feature>
<evidence type="ECO:0000256" key="6">
    <source>
        <dbReference type="ARBA" id="ARBA00022723"/>
    </source>
</evidence>
<evidence type="ECO:0000256" key="9">
    <source>
        <dbReference type="ARBA" id="ARBA00022759"/>
    </source>
</evidence>
<dbReference type="Pfam" id="PF03368">
    <property type="entry name" value="Dicer_dimer"/>
    <property type="match status" value="1"/>
</dbReference>
<keyword evidence="13" id="KW-0460">Magnesium</keyword>
<keyword evidence="7" id="KW-0677">Repeat</keyword>
<dbReference type="SUPFAM" id="SSF69065">
    <property type="entry name" value="RNase III domain-like"/>
    <property type="match status" value="2"/>
</dbReference>
<keyword evidence="9" id="KW-0255">Endonuclease</keyword>
<dbReference type="InterPro" id="IPR003100">
    <property type="entry name" value="PAZ_dom"/>
</dbReference>
<evidence type="ECO:0000259" key="23">
    <source>
        <dbReference type="PROSITE" id="PS50142"/>
    </source>
</evidence>
<dbReference type="OMA" id="YHVNRMC"/>
<feature type="region of interest" description="Disordered" evidence="21">
    <location>
        <begin position="1"/>
        <end position="23"/>
    </location>
</feature>
<evidence type="ECO:0000256" key="19">
    <source>
        <dbReference type="ARBA" id="ARBA00056187"/>
    </source>
</evidence>
<dbReference type="SMART" id="SM00490">
    <property type="entry name" value="HELICc"/>
    <property type="match status" value="1"/>
</dbReference>
<keyword evidence="29" id="KW-1185">Reference proteome</keyword>
<dbReference type="GO" id="GO:0004386">
    <property type="term" value="F:helicase activity"/>
    <property type="evidence" value="ECO:0007669"/>
    <property type="project" value="UniProtKB-KW"/>
</dbReference>
<dbReference type="InterPro" id="IPR000999">
    <property type="entry name" value="RNase_III_dom"/>
</dbReference>
<dbReference type="CDD" id="cd00593">
    <property type="entry name" value="RIBOc"/>
    <property type="match status" value="2"/>
</dbReference>
<dbReference type="InterPro" id="IPR036389">
    <property type="entry name" value="RNase_III_sf"/>
</dbReference>
<dbReference type="Pfam" id="PF02170">
    <property type="entry name" value="PAZ"/>
    <property type="match status" value="1"/>
</dbReference>
<dbReference type="GO" id="GO:0004525">
    <property type="term" value="F:ribonuclease III activity"/>
    <property type="evidence" value="ECO:0007669"/>
    <property type="project" value="InterPro"/>
</dbReference>
<comment type="subunit">
    <text evidence="4">May interact with ARGONAUTE1 or PINHEAD through their common PAZ domains.</text>
</comment>
<dbReference type="SMART" id="SM00535">
    <property type="entry name" value="RIBOc"/>
    <property type="match status" value="2"/>
</dbReference>
<evidence type="ECO:0000259" key="24">
    <source>
        <dbReference type="PROSITE" id="PS50821"/>
    </source>
</evidence>
<dbReference type="PROSITE" id="PS00517">
    <property type="entry name" value="RNASE_3_1"/>
    <property type="match status" value="1"/>
</dbReference>
<dbReference type="Pfam" id="PF00271">
    <property type="entry name" value="Helicase_C"/>
    <property type="match status" value="1"/>
</dbReference>
<dbReference type="InterPro" id="IPR001650">
    <property type="entry name" value="Helicase_C-like"/>
</dbReference>
<accession>A0A9R1PTU1</accession>
<feature type="compositionally biased region" description="Basic and acidic residues" evidence="21">
    <location>
        <begin position="105"/>
        <end position="117"/>
    </location>
</feature>
<dbReference type="GO" id="GO:0005737">
    <property type="term" value="C:cytoplasm"/>
    <property type="evidence" value="ECO:0007669"/>
    <property type="project" value="TreeGrafter"/>
</dbReference>
<evidence type="ECO:0000256" key="3">
    <source>
        <dbReference type="ARBA" id="ARBA00004123"/>
    </source>
</evidence>
<dbReference type="InterPro" id="IPR014720">
    <property type="entry name" value="dsRBD_dom"/>
</dbReference>
<evidence type="ECO:0000256" key="7">
    <source>
        <dbReference type="ARBA" id="ARBA00022737"/>
    </source>
</evidence>
<evidence type="ECO:0008006" key="30">
    <source>
        <dbReference type="Google" id="ProtNLM"/>
    </source>
</evidence>
<dbReference type="InterPro" id="IPR027417">
    <property type="entry name" value="P-loop_NTPase"/>
</dbReference>
<dbReference type="FunFam" id="1.10.1520.10:FF:000004">
    <property type="entry name" value="Endoribonuclease dicer-like 1"/>
    <property type="match status" value="1"/>
</dbReference>
<keyword evidence="12" id="KW-0067">ATP-binding</keyword>
<dbReference type="Proteomes" id="UP000324705">
    <property type="component" value="Chromosome 2B"/>
</dbReference>
<dbReference type="Gene3D" id="3.40.50.300">
    <property type="entry name" value="P-loop containing nucleotide triphosphate hydrolases"/>
    <property type="match status" value="2"/>
</dbReference>
<comment type="cofactor">
    <cofactor evidence="1">
        <name>Mn(2+)</name>
        <dbReference type="ChEBI" id="CHEBI:29035"/>
    </cofactor>
</comment>
<dbReference type="Gramene" id="TRITD2Bv1G181920.8">
    <property type="protein sequence ID" value="TRITD2Bv1G181920.8"/>
    <property type="gene ID" value="TRITD2Bv1G181920"/>
</dbReference>
<evidence type="ECO:0000256" key="17">
    <source>
        <dbReference type="ARBA" id="ARBA00023242"/>
    </source>
</evidence>
<dbReference type="InterPro" id="IPR036085">
    <property type="entry name" value="PAZ_dom_sf"/>
</dbReference>
<keyword evidence="14 20" id="KW-0694">RNA-binding</keyword>
<dbReference type="GO" id="GO:0003723">
    <property type="term" value="F:RNA binding"/>
    <property type="evidence" value="ECO:0007669"/>
    <property type="project" value="UniProtKB-UniRule"/>
</dbReference>
<dbReference type="PANTHER" id="PTHR14950">
    <property type="entry name" value="DICER-RELATED"/>
    <property type="match status" value="1"/>
</dbReference>
<keyword evidence="16" id="KW-0464">Manganese</keyword>
<proteinExistence type="inferred from homology"/>
<dbReference type="Gene3D" id="2.170.260.10">
    <property type="entry name" value="paz domain"/>
    <property type="match status" value="1"/>
</dbReference>
<dbReference type="InterPro" id="IPR038248">
    <property type="entry name" value="Dicer_dimer_sf"/>
</dbReference>
<keyword evidence="17" id="KW-0539">Nucleus</keyword>
<dbReference type="GO" id="GO:0005524">
    <property type="term" value="F:ATP binding"/>
    <property type="evidence" value="ECO:0007669"/>
    <property type="project" value="UniProtKB-KW"/>
</dbReference>
<feature type="domain" description="RNase III" evidence="23">
    <location>
        <begin position="1092"/>
        <end position="1231"/>
    </location>
</feature>
<dbReference type="SMART" id="SM00358">
    <property type="entry name" value="DSRM"/>
    <property type="match status" value="1"/>
</dbReference>
<evidence type="ECO:0000256" key="4">
    <source>
        <dbReference type="ARBA" id="ARBA00011499"/>
    </source>
</evidence>
<evidence type="ECO:0000259" key="25">
    <source>
        <dbReference type="PROSITE" id="PS51192"/>
    </source>
</evidence>
<feature type="compositionally biased region" description="Low complexity" evidence="21">
    <location>
        <begin position="45"/>
        <end position="54"/>
    </location>
</feature>
<keyword evidence="8" id="KW-0547">Nucleotide-binding</keyword>
<dbReference type="PANTHER" id="PTHR14950:SF15">
    <property type="entry name" value="DICER-LIKE PROTEIN 4"/>
    <property type="match status" value="1"/>
</dbReference>